<feature type="compositionally biased region" description="Low complexity" evidence="1">
    <location>
        <begin position="251"/>
        <end position="268"/>
    </location>
</feature>
<reference evidence="2 3" key="1">
    <citation type="submission" date="2017-04" db="EMBL/GenBank/DDBJ databases">
        <title>Draft genome sequence of Tuber borchii Vittad., a whitish edible truffle.</title>
        <authorList>
            <consortium name="DOE Joint Genome Institute"/>
            <person name="Murat C."/>
            <person name="Kuo A."/>
            <person name="Barry K.W."/>
            <person name="Clum A."/>
            <person name="Dockter R.B."/>
            <person name="Fauchery L."/>
            <person name="Iotti M."/>
            <person name="Kohler A."/>
            <person name="Labutti K."/>
            <person name="Lindquist E.A."/>
            <person name="Lipzen A."/>
            <person name="Ohm R.A."/>
            <person name="Wang M."/>
            <person name="Grigoriev I.V."/>
            <person name="Zambonelli A."/>
            <person name="Martin F.M."/>
        </authorList>
    </citation>
    <scope>NUCLEOTIDE SEQUENCE [LARGE SCALE GENOMIC DNA]</scope>
    <source>
        <strain evidence="2 3">Tbo3840</strain>
    </source>
</reference>
<sequence length="313" mass="33093">MGGIAIANPSSPPTKLYVSHTPLQNAAVTINALANSEYLTHFPGIAPEDVSYANQIVQGLPSNICSSTHTFAFSTSTPMSLASSFEFTAYAALQNEVTAGAILRHWKIVKASRELNTPSPIVKGAGDCTKVWDALEKCWGRKVAEDAWFDYINGDKKEVGDSGDGESGGRKECADSGGSGNPGERPWKRTRPSLVANYNAVDRSGENENPREKSREQASPDSTPIDGVVGNSGGSEGPGEKSGKRVGLGQTPSTSAGSSPSAPPYTSGQRPHSLGRTFRAAYPMRYTDPIRSRSYPETAGAGPVGDPLELEDM</sequence>
<accession>A0A2T7A8Q7</accession>
<evidence type="ECO:0000256" key="1">
    <source>
        <dbReference type="SAM" id="MobiDB-lite"/>
    </source>
</evidence>
<dbReference type="EMBL" id="NESQ01000004">
    <property type="protein sequence ID" value="PUU84118.1"/>
    <property type="molecule type" value="Genomic_DNA"/>
</dbReference>
<name>A0A2T7A8Q7_TUBBO</name>
<feature type="region of interest" description="Disordered" evidence="1">
    <location>
        <begin position="154"/>
        <end position="313"/>
    </location>
</feature>
<evidence type="ECO:0000313" key="3">
    <source>
        <dbReference type="Proteomes" id="UP000244722"/>
    </source>
</evidence>
<protein>
    <submittedName>
        <fullName evidence="2">Uncharacterized protein</fullName>
    </submittedName>
</protein>
<comment type="caution">
    <text evidence="2">The sequence shown here is derived from an EMBL/GenBank/DDBJ whole genome shotgun (WGS) entry which is preliminary data.</text>
</comment>
<dbReference type="Proteomes" id="UP000244722">
    <property type="component" value="Unassembled WGS sequence"/>
</dbReference>
<organism evidence="2 3">
    <name type="scientific">Tuber borchii</name>
    <name type="common">White truffle</name>
    <dbReference type="NCBI Taxonomy" id="42251"/>
    <lineage>
        <taxon>Eukaryota</taxon>
        <taxon>Fungi</taxon>
        <taxon>Dikarya</taxon>
        <taxon>Ascomycota</taxon>
        <taxon>Pezizomycotina</taxon>
        <taxon>Pezizomycetes</taxon>
        <taxon>Pezizales</taxon>
        <taxon>Tuberaceae</taxon>
        <taxon>Tuber</taxon>
    </lineage>
</organism>
<feature type="compositionally biased region" description="Basic and acidic residues" evidence="1">
    <location>
        <begin position="203"/>
        <end position="218"/>
    </location>
</feature>
<dbReference type="AlphaFoldDB" id="A0A2T7A8Q7"/>
<dbReference type="OrthoDB" id="5415656at2759"/>
<keyword evidence="3" id="KW-1185">Reference proteome</keyword>
<proteinExistence type="predicted"/>
<gene>
    <name evidence="2" type="ORF">B9Z19DRAFT_1118431</name>
</gene>
<evidence type="ECO:0000313" key="2">
    <source>
        <dbReference type="EMBL" id="PUU84118.1"/>
    </source>
</evidence>